<reference evidence="1 2" key="1">
    <citation type="submission" date="2017-04" db="EMBL/GenBank/DDBJ databases">
        <title>Draft genome sequence of Tuber borchii Vittad., a whitish edible truffle.</title>
        <authorList>
            <consortium name="DOE Joint Genome Institute"/>
            <person name="Murat C."/>
            <person name="Kuo A."/>
            <person name="Barry K.W."/>
            <person name="Clum A."/>
            <person name="Dockter R.B."/>
            <person name="Fauchery L."/>
            <person name="Iotti M."/>
            <person name="Kohler A."/>
            <person name="Labutti K."/>
            <person name="Lindquist E.A."/>
            <person name="Lipzen A."/>
            <person name="Ohm R.A."/>
            <person name="Wang M."/>
            <person name="Grigoriev I.V."/>
            <person name="Zambonelli A."/>
            <person name="Martin F.M."/>
        </authorList>
    </citation>
    <scope>NUCLEOTIDE SEQUENCE [LARGE SCALE GENOMIC DNA]</scope>
    <source>
        <strain evidence="1 2">Tbo3840</strain>
    </source>
</reference>
<name>A0A2T6ZFC0_TUBBO</name>
<dbReference type="Proteomes" id="UP000244722">
    <property type="component" value="Unassembled WGS sequence"/>
</dbReference>
<dbReference type="OrthoDB" id="429143at2759"/>
<keyword evidence="2" id="KW-1185">Reference proteome</keyword>
<evidence type="ECO:0000313" key="2">
    <source>
        <dbReference type="Proteomes" id="UP000244722"/>
    </source>
</evidence>
<gene>
    <name evidence="1" type="ORF">B9Z19DRAFT_1133756</name>
</gene>
<comment type="caution">
    <text evidence="1">The sequence shown here is derived from an EMBL/GenBank/DDBJ whole genome shotgun (WGS) entry which is preliminary data.</text>
</comment>
<proteinExistence type="predicted"/>
<evidence type="ECO:0000313" key="1">
    <source>
        <dbReference type="EMBL" id="PUU74191.1"/>
    </source>
</evidence>
<dbReference type="STRING" id="42251.A0A2T6ZFC0"/>
<accession>A0A2T6ZFC0</accession>
<dbReference type="AlphaFoldDB" id="A0A2T6ZFC0"/>
<dbReference type="EMBL" id="NESQ01000317">
    <property type="protein sequence ID" value="PUU74191.1"/>
    <property type="molecule type" value="Genomic_DNA"/>
</dbReference>
<organism evidence="1 2">
    <name type="scientific">Tuber borchii</name>
    <name type="common">White truffle</name>
    <dbReference type="NCBI Taxonomy" id="42251"/>
    <lineage>
        <taxon>Eukaryota</taxon>
        <taxon>Fungi</taxon>
        <taxon>Dikarya</taxon>
        <taxon>Ascomycota</taxon>
        <taxon>Pezizomycotina</taxon>
        <taxon>Pezizomycetes</taxon>
        <taxon>Pezizales</taxon>
        <taxon>Tuberaceae</taxon>
        <taxon>Tuber</taxon>
    </lineage>
</organism>
<protein>
    <submittedName>
        <fullName evidence="1">Uncharacterized protein</fullName>
    </submittedName>
</protein>
<sequence>MDRMGASIPLIYHILGIISINDHLIHSMTVRQVYFLTFMSLDIVTTQGKEFDIPHAKGIIAGSVGVLWPTRLIRPILVRLLSTYSTFTLDTPDPITSIAPPDSTISPYVMHTPRLEITTTHILYATMATQRTSSLASLGRSFPFALTTEIGTVDDSVVDRIGLVLWDSLAMCFPGLEKRRHISPDAGRVRGGNGDGMSIAWEETVTRILGVKGGVWVIEEMDVTVERVERTKGLKEFVGIFFG</sequence>